<gene>
    <name evidence="2" type="ORF">GCM10025870_21080</name>
</gene>
<proteinExistence type="predicted"/>
<reference evidence="3" key="1">
    <citation type="journal article" date="2019" name="Int. J. Syst. Evol. Microbiol.">
        <title>The Global Catalogue of Microorganisms (GCM) 10K type strain sequencing project: providing services to taxonomists for standard genome sequencing and annotation.</title>
        <authorList>
            <consortium name="The Broad Institute Genomics Platform"/>
            <consortium name="The Broad Institute Genome Sequencing Center for Infectious Disease"/>
            <person name="Wu L."/>
            <person name="Ma J."/>
        </authorList>
    </citation>
    <scope>NUCLEOTIDE SEQUENCE [LARGE SCALE GENOMIC DNA]</scope>
    <source>
        <strain evidence="3">NBRC 109019</strain>
    </source>
</reference>
<feature type="compositionally biased region" description="Basic and acidic residues" evidence="1">
    <location>
        <begin position="45"/>
        <end position="67"/>
    </location>
</feature>
<evidence type="ECO:0000256" key="1">
    <source>
        <dbReference type="SAM" id="MobiDB-lite"/>
    </source>
</evidence>
<dbReference type="Proteomes" id="UP001321477">
    <property type="component" value="Chromosome"/>
</dbReference>
<feature type="region of interest" description="Disordered" evidence="1">
    <location>
        <begin position="40"/>
        <end position="76"/>
    </location>
</feature>
<accession>A0ABN6YG61</accession>
<keyword evidence="3" id="KW-1185">Reference proteome</keyword>
<dbReference type="EMBL" id="AP027734">
    <property type="protein sequence ID" value="BDZ55035.1"/>
    <property type="molecule type" value="Genomic_DNA"/>
</dbReference>
<evidence type="ECO:0000313" key="2">
    <source>
        <dbReference type="EMBL" id="BDZ55035.1"/>
    </source>
</evidence>
<organism evidence="2 3">
    <name type="scientific">Agromyces marinus</name>
    <dbReference type="NCBI Taxonomy" id="1389020"/>
    <lineage>
        <taxon>Bacteria</taxon>
        <taxon>Bacillati</taxon>
        <taxon>Actinomycetota</taxon>
        <taxon>Actinomycetes</taxon>
        <taxon>Micrococcales</taxon>
        <taxon>Microbacteriaceae</taxon>
        <taxon>Agromyces</taxon>
    </lineage>
</organism>
<protein>
    <submittedName>
        <fullName evidence="2">Uncharacterized protein</fullName>
    </submittedName>
</protein>
<name>A0ABN6YG61_9MICO</name>
<evidence type="ECO:0000313" key="3">
    <source>
        <dbReference type="Proteomes" id="UP001321477"/>
    </source>
</evidence>
<sequence>MLVVEEHAARGIRVVQFADDRDRLGERVALLGWGAVRRTHRHRGRGESARADPEDDAPAREQVEDAAARASTAGGRSSRLWTFAEMRMRSVRAPTQLMRVHVSRNLG</sequence>